<dbReference type="Proteomes" id="UP000694388">
    <property type="component" value="Unplaced"/>
</dbReference>
<proteinExistence type="predicted"/>
<reference evidence="2" key="1">
    <citation type="submission" date="2025-05" db="UniProtKB">
        <authorList>
            <consortium name="Ensembl"/>
        </authorList>
    </citation>
    <scope>IDENTIFICATION</scope>
</reference>
<dbReference type="InterPro" id="IPR010994">
    <property type="entry name" value="RuvA_2-like"/>
</dbReference>
<dbReference type="OMA" id="HLVPANT"/>
<dbReference type="PANTHER" id="PTHR21180">
    <property type="entry name" value="ENDONUCLEASE/EXONUCLEASE/PHOSPHATASE FAMILY DOMAIN-CONTAINING PROTEIN 1"/>
    <property type="match status" value="1"/>
</dbReference>
<evidence type="ECO:0000313" key="2">
    <source>
        <dbReference type="Ensembl" id="ENSEBUP00000017430.1"/>
    </source>
</evidence>
<sequence length="665" mass="71171">MGGSLTCHSRKSSGVNGTSTSRCSGRCKTNSNGAVVGRTRHKRKVSAVCNFRDISGHPAVGEETGSAEDSLTALPLAERLNVNLATEEQLMTLPGVSRAMAQAMVRHRRIIGGFRRVEDVALVPGVGAANLELIRSEIWTGRLISPTRLAGAAPPTRGTCAECLSHPRININTASQTELLGMDGIDERVSTNIVRHRVRCGGFKSVDDLGCVCGMSAALLERIRPQVFAGLMRPASFCGARGCGVGLFHHATSSPTSRSLQCVGQATVAVTRACSSIPRLQAKEDGSVGSNSTSEVFPYTRIHEPDCGLVTWQCHTHTTRSVSSSGTRPAFPVPEKLLSWSSPAVNWANASQPSLAMMARPGGLFSVRPVTRPFNGFYNGRTVVRVASWNVQRCSQSKVSNPGVREILCMSILENGISFVALQDLMDMEALEMLCAELNRPALTAVASWPEGRGEWCCLVSSESQTPWGTERLGFLWNTHAGIQLVPGEAQELPTKGSTNGKAQLQAALINHFQVGSLELIAVNLHWQCSSLQGTHENFLDGGSAQPSFEHDHNNGNKGSKPMIIIMASFVGQVGKVSPLCSTSFLSALPHDASTAARPPASENTCSLSGVWFSQASTQAFTGRSAVVREGLCSTWIPDGWMWGGLASDHCPVWAEFYTDCQLLG</sequence>
<accession>A0A8C4WXG1</accession>
<protein>
    <recommendedName>
        <fullName evidence="4">Endonuclease/exonuclease/phosphatase family domain-containing protein 1</fullName>
    </recommendedName>
</protein>
<feature type="region of interest" description="Disordered" evidence="1">
    <location>
        <begin position="1"/>
        <end position="24"/>
    </location>
</feature>
<evidence type="ECO:0000256" key="1">
    <source>
        <dbReference type="SAM" id="MobiDB-lite"/>
    </source>
</evidence>
<organism evidence="2 3">
    <name type="scientific">Eptatretus burgeri</name>
    <name type="common">Inshore hagfish</name>
    <dbReference type="NCBI Taxonomy" id="7764"/>
    <lineage>
        <taxon>Eukaryota</taxon>
        <taxon>Metazoa</taxon>
        <taxon>Chordata</taxon>
        <taxon>Craniata</taxon>
        <taxon>Vertebrata</taxon>
        <taxon>Cyclostomata</taxon>
        <taxon>Myxini</taxon>
        <taxon>Myxiniformes</taxon>
        <taxon>Myxinidae</taxon>
        <taxon>Eptatretinae</taxon>
        <taxon>Eptatretus</taxon>
    </lineage>
</organism>
<dbReference type="PANTHER" id="PTHR21180:SF32">
    <property type="entry name" value="ENDONUCLEASE_EXONUCLEASE_PHOSPHATASE FAMILY DOMAIN-CONTAINING PROTEIN 1"/>
    <property type="match status" value="1"/>
</dbReference>
<dbReference type="GeneTree" id="ENSGT00390000009677"/>
<evidence type="ECO:0008006" key="4">
    <source>
        <dbReference type="Google" id="ProtNLM"/>
    </source>
</evidence>
<dbReference type="Ensembl" id="ENSEBUT00000018024.1">
    <property type="protein sequence ID" value="ENSEBUP00000017448.1"/>
    <property type="gene ID" value="ENSEBUG00000010892.1"/>
</dbReference>
<dbReference type="Pfam" id="PF12836">
    <property type="entry name" value="HHH_3"/>
    <property type="match status" value="2"/>
</dbReference>
<dbReference type="Gene3D" id="3.60.10.10">
    <property type="entry name" value="Endonuclease/exonuclease/phosphatase"/>
    <property type="match status" value="1"/>
</dbReference>
<dbReference type="SUPFAM" id="SSF56219">
    <property type="entry name" value="DNase I-like"/>
    <property type="match status" value="1"/>
</dbReference>
<feature type="compositionally biased region" description="Polar residues" evidence="1">
    <location>
        <begin position="12"/>
        <end position="24"/>
    </location>
</feature>
<dbReference type="AlphaFoldDB" id="A0A8C4WXG1"/>
<evidence type="ECO:0000313" key="3">
    <source>
        <dbReference type="Proteomes" id="UP000694388"/>
    </source>
</evidence>
<keyword evidence="3" id="KW-1185">Reference proteome</keyword>
<dbReference type="InterPro" id="IPR051675">
    <property type="entry name" value="Endo/Exo/Phosphatase_dom_1"/>
</dbReference>
<dbReference type="Gene3D" id="1.10.150.320">
    <property type="entry name" value="Photosystem II 12 kDa extrinsic protein"/>
    <property type="match status" value="2"/>
</dbReference>
<dbReference type="SUPFAM" id="SSF47781">
    <property type="entry name" value="RuvA domain 2-like"/>
    <property type="match status" value="2"/>
</dbReference>
<dbReference type="InterPro" id="IPR036691">
    <property type="entry name" value="Endo/exonu/phosph_ase_sf"/>
</dbReference>
<dbReference type="Ensembl" id="ENSEBUT00000018006.1">
    <property type="protein sequence ID" value="ENSEBUP00000017430.1"/>
    <property type="gene ID" value="ENSEBUG00000010892.1"/>
</dbReference>
<name>A0A8C4WXG1_EPTBU</name>
<dbReference type="GO" id="GO:0005886">
    <property type="term" value="C:plasma membrane"/>
    <property type="evidence" value="ECO:0007669"/>
    <property type="project" value="TreeGrafter"/>
</dbReference>